<accession>T1DDR4</accession>
<dbReference type="AlphaFoldDB" id="T1DDR4"/>
<feature type="domain" description="DUF6701" evidence="1">
    <location>
        <begin position="2"/>
        <end position="159"/>
    </location>
</feature>
<reference evidence="2" key="2">
    <citation type="journal article" date="2014" name="ISME J.">
        <title>Microbial stratification in low pH oxic and suboxic macroscopic growths along an acid mine drainage.</title>
        <authorList>
            <person name="Mendez-Garcia C."/>
            <person name="Mesa V."/>
            <person name="Sprenger R.R."/>
            <person name="Richter M."/>
            <person name="Diez M.S."/>
            <person name="Solano J."/>
            <person name="Bargiela R."/>
            <person name="Golyshina O.V."/>
            <person name="Manteca A."/>
            <person name="Ramos J.L."/>
            <person name="Gallego J.R."/>
            <person name="Llorente I."/>
            <person name="Martins Dos Santos V.A."/>
            <person name="Jensen O.N."/>
            <person name="Pelaez A.I."/>
            <person name="Sanchez J."/>
            <person name="Ferrer M."/>
        </authorList>
    </citation>
    <scope>NUCLEOTIDE SEQUENCE</scope>
</reference>
<name>T1DDR4_9ZZZZ</name>
<protein>
    <recommendedName>
        <fullName evidence="1">DUF6701 domain-containing protein</fullName>
    </recommendedName>
</protein>
<dbReference type="InterPro" id="IPR046524">
    <property type="entry name" value="DUF6701"/>
</dbReference>
<comment type="caution">
    <text evidence="2">The sequence shown here is derived from an EMBL/GenBank/DDBJ whole genome shotgun (WGS) entry which is preliminary data.</text>
</comment>
<dbReference type="EMBL" id="AUZY01000121">
    <property type="protein sequence ID" value="EQD79534.1"/>
    <property type="molecule type" value="Genomic_DNA"/>
</dbReference>
<reference evidence="2" key="1">
    <citation type="submission" date="2013-08" db="EMBL/GenBank/DDBJ databases">
        <authorList>
            <person name="Mendez C."/>
            <person name="Richter M."/>
            <person name="Ferrer M."/>
            <person name="Sanchez J."/>
        </authorList>
    </citation>
    <scope>NUCLEOTIDE SEQUENCE</scope>
</reference>
<organism evidence="2">
    <name type="scientific">mine drainage metagenome</name>
    <dbReference type="NCBI Taxonomy" id="410659"/>
    <lineage>
        <taxon>unclassified sequences</taxon>
        <taxon>metagenomes</taxon>
        <taxon>ecological metagenomes</taxon>
    </lineage>
</organism>
<evidence type="ECO:0000259" key="1">
    <source>
        <dbReference type="Pfam" id="PF20419"/>
    </source>
</evidence>
<feature type="non-terminal residue" evidence="2">
    <location>
        <position position="1"/>
    </location>
</feature>
<sequence length="159" mass="16175">SNELTVRPFGFAFSNIAAGGVANPGSTTPTGAIFTHAGLPFSATVTAVAWISSDPADGVPTGPIDLTTHPITHFFAWQSTLSASAPYTPTQGVLGTLNNGTLAPTAFQNGVATATNLNYSEVGSMSLDGLATDYLNAGVSVTGLSDPVGRFTPDHFDVT</sequence>
<gene>
    <name evidence="2" type="ORF">B1B_00162</name>
</gene>
<dbReference type="Pfam" id="PF20419">
    <property type="entry name" value="DUF6701"/>
    <property type="match status" value="1"/>
</dbReference>
<feature type="non-terminal residue" evidence="2">
    <location>
        <position position="159"/>
    </location>
</feature>
<evidence type="ECO:0000313" key="2">
    <source>
        <dbReference type="EMBL" id="EQD79534.1"/>
    </source>
</evidence>
<proteinExistence type="predicted"/>